<reference evidence="1 2" key="1">
    <citation type="submission" date="2010-10" db="EMBL/GenBank/DDBJ databases">
        <title>The Genome Sequence of Synechococcus phage S-SKS1.</title>
        <authorList>
            <consortium name="The Broad Institute Genome Sequencing Platform"/>
            <person name="Henn M.R."/>
            <person name="Clokie M."/>
            <person name="Levin J."/>
            <person name="Malboeuf C."/>
            <person name="Casali M."/>
            <person name="Russ C."/>
            <person name="Lennon N."/>
            <person name="Chapman S.B."/>
            <person name="Erlich R."/>
            <person name="Young S.K."/>
            <person name="Yandava C."/>
            <person name="Zeng Q."/>
            <person name="Alvarado L."/>
            <person name="Anderson S."/>
            <person name="Berlin A."/>
            <person name="Chen Z."/>
            <person name="Freedman E."/>
            <person name="Gellesch M."/>
            <person name="Goldberg J."/>
            <person name="Green L."/>
            <person name="Griggs A."/>
            <person name="Gujja S."/>
            <person name="Heilman E.R."/>
            <person name="Heiman D."/>
            <person name="Hollinger A."/>
            <person name="Howarth C."/>
            <person name="Larson L."/>
            <person name="Mehta T."/>
            <person name="Pearson M."/>
            <person name="Roberts A."/>
            <person name="Ryan E."/>
            <person name="Saif S."/>
            <person name="Shea T."/>
            <person name="Shenoy N."/>
            <person name="Sisk P."/>
            <person name="Stolte C."/>
            <person name="Sykes S."/>
            <person name="White J."/>
            <person name="Haas B."/>
            <person name="Nusbaum C."/>
            <person name="Birren B."/>
        </authorList>
    </citation>
    <scope>NUCLEOTIDE SEQUENCE [LARGE SCALE GENOMIC DNA]</scope>
</reference>
<sequence length="491" mass="53017">MALNPYFLQGSSGEQSLVQDLVNEQLKMYGIEVYYIPRKLLKTDDILNEVQSSKFDSSFIIEAYLNNYDGYAPDSDIMTKFGLRLKNEITLVLSKERFEESISPYLAEIASISRVYYPGEDLAFVDRPKEGDLVYFPLGERFFEIKRVEVEKPFYQLGRNYVYELSCELFEYEDEEIDTGIPEIDDVLEDVGYITDLKLVAFGGTAECDSILVPGFSGVTNVVLLNDGYNYTGIPTVTISPPGLGSPLFADVDVSTITGAIGVDEFSLTATAVAITTSVGDALSVKEIVITNTGYGYTEPPTVTIAGGGGSGAIATCVISESPILKIEITDKGDRYYEAPTITIDPPVGGGTTATAISRIFNGRVSEVLLTNAGSGYTSKPNITVSPPPAVGIGTFIVSETVTGSLSGVTAEVKSWTNPGQDIDKILRVSLNSGTFSEGENIVGSASSAIYTLKSLDSDTSSSDQYSDNDEFEVEADKILDFTESNPFGTY</sequence>
<keyword evidence="2" id="KW-1185">Reference proteome</keyword>
<evidence type="ECO:0000313" key="2">
    <source>
        <dbReference type="Proteomes" id="UP000201252"/>
    </source>
</evidence>
<dbReference type="InterPro" id="IPR021674">
    <property type="entry name" value="Phage_T4_Gp14_neck-protein"/>
</dbReference>
<gene>
    <name evidence="1" type="ORF">SWZG_00156</name>
</gene>
<organism evidence="1 2">
    <name type="scientific">Synechococcus phage S-SKS1</name>
    <dbReference type="NCBI Taxonomy" id="754042"/>
    <lineage>
        <taxon>Viruses</taxon>
        <taxon>Duplodnaviria</taxon>
        <taxon>Heunggongvirae</taxon>
        <taxon>Uroviricota</taxon>
        <taxon>Caudoviricetes</taxon>
        <taxon>Llyrvirus</taxon>
        <taxon>Llyrvirus SSKS1</taxon>
    </lineage>
</organism>
<dbReference type="GeneID" id="15011067"/>
<accession>M4QTF7</accession>
<dbReference type="Proteomes" id="UP000201252">
    <property type="component" value="Segment"/>
</dbReference>
<dbReference type="Pfam" id="PF11649">
    <property type="entry name" value="T4_neck-protein"/>
    <property type="match status" value="2"/>
</dbReference>
<name>M4QTF7_9CAUD</name>
<dbReference type="RefSeq" id="YP_007674516.1">
    <property type="nucleotide sequence ID" value="NC_020851.1"/>
</dbReference>
<protein>
    <submittedName>
        <fullName evidence="1">Neck protein</fullName>
    </submittedName>
</protein>
<dbReference type="EMBL" id="HQ633071">
    <property type="protein sequence ID" value="AGH31664.1"/>
    <property type="molecule type" value="Genomic_DNA"/>
</dbReference>
<dbReference type="OrthoDB" id="5624at10239"/>
<dbReference type="KEGG" id="vg:15011067"/>
<proteinExistence type="predicted"/>
<evidence type="ECO:0000313" key="1">
    <source>
        <dbReference type="EMBL" id="AGH31664.1"/>
    </source>
</evidence>